<feature type="compositionally biased region" description="Low complexity" evidence="1">
    <location>
        <begin position="420"/>
        <end position="440"/>
    </location>
</feature>
<keyword evidence="3" id="KW-1185">Reference proteome</keyword>
<sequence length="605" mass="64384">MSTRAAPIDSLSLKLDVAPIHASQGRKMQLAGLERRFLCYTTKDDWDGSGVIEMGWARLNWKTRGENGLGVGGLLDWRGWNWENGLGHGKNMGSTIITLQMYYGGCFLSDPELRELGVEQVETFGCKVNKRGGFYMLKSDVDVLRFINNLKGGDFIDVYVVHQISTPLIVEDPTEVQIAQLLTPKKGKPPPPTVINVRADVSSPQPSDKNDTNIKEDQQPSVDKEKNKEAAAPEVSLEDLDEDECQSQGNDFSSYHLHTSDESDVDVDAKQSDSESLYDVDENIDDLSDLDSEFVEARKSNIQEQVNKEKAARINVDEIPSGPVGIYAGFEDIYKNKRGRYEGKLGGDDLYFDSSDPGSDISEDEGDPIDSDEVVDPPARNSSTKKNGYTTGTTRTATGGSGGATTSAASTGVTGGATGGATTKRPTTTSAASGGATTGVTTGGSGGATTKRPTTTSAASGGATTATTTTGGRAANISLNFASVAQPTSQFSTQKSTTSASGSNKSSKVKRGGANSGYKRQRTEKPRTAGFGVLFGANGNVIERSVTTDKVLHCAPLKSSVPTNIDLGYKPSGLRWKGGAAVTQRQLQEQSYKRATQSTPSTQDT</sequence>
<feature type="region of interest" description="Disordered" evidence="1">
    <location>
        <begin position="580"/>
        <end position="605"/>
    </location>
</feature>
<feature type="compositionally biased region" description="Basic and acidic residues" evidence="1">
    <location>
        <begin position="208"/>
        <end position="231"/>
    </location>
</feature>
<feature type="region of interest" description="Disordered" evidence="1">
    <location>
        <begin position="345"/>
        <end position="471"/>
    </location>
</feature>
<reference evidence="2 3" key="1">
    <citation type="journal article" date="2021" name="bioRxiv">
        <title>Chromosome-scale and haplotype-resolved genome assembly of a tetraploid potato cultivar.</title>
        <authorList>
            <person name="Sun H."/>
            <person name="Jiao W.-B."/>
            <person name="Krause K."/>
            <person name="Campoy J.A."/>
            <person name="Goel M."/>
            <person name="Folz-Donahue K."/>
            <person name="Kukat C."/>
            <person name="Huettel B."/>
            <person name="Schneeberger K."/>
        </authorList>
    </citation>
    <scope>NUCLEOTIDE SEQUENCE [LARGE SCALE GENOMIC DNA]</scope>
    <source>
        <strain evidence="2">SolTubOtavaFocal</strain>
        <tissue evidence="2">Leaves</tissue>
    </source>
</reference>
<accession>A0ABQ7WHM8</accession>
<feature type="compositionally biased region" description="Polar residues" evidence="1">
    <location>
        <begin position="583"/>
        <end position="605"/>
    </location>
</feature>
<feature type="compositionally biased region" description="Polar residues" evidence="1">
    <location>
        <begin position="246"/>
        <end position="257"/>
    </location>
</feature>
<feature type="compositionally biased region" description="Acidic residues" evidence="1">
    <location>
        <begin position="236"/>
        <end position="245"/>
    </location>
</feature>
<evidence type="ECO:0008006" key="4">
    <source>
        <dbReference type="Google" id="ProtNLM"/>
    </source>
</evidence>
<protein>
    <recommendedName>
        <fullName evidence="4">Transposon MuDR mudrA</fullName>
    </recommendedName>
</protein>
<evidence type="ECO:0000256" key="1">
    <source>
        <dbReference type="SAM" id="MobiDB-lite"/>
    </source>
</evidence>
<feature type="compositionally biased region" description="Low complexity" evidence="1">
    <location>
        <begin position="486"/>
        <end position="506"/>
    </location>
</feature>
<feature type="compositionally biased region" description="Low complexity" evidence="1">
    <location>
        <begin position="382"/>
        <end position="412"/>
    </location>
</feature>
<feature type="compositionally biased region" description="Acidic residues" evidence="1">
    <location>
        <begin position="361"/>
        <end position="375"/>
    </location>
</feature>
<dbReference type="Proteomes" id="UP000826656">
    <property type="component" value="Unassembled WGS sequence"/>
</dbReference>
<dbReference type="EMBL" id="JAIVGD010000002">
    <property type="protein sequence ID" value="KAH0780080.1"/>
    <property type="molecule type" value="Genomic_DNA"/>
</dbReference>
<name>A0ABQ7WHM8_SOLTU</name>
<feature type="region of interest" description="Disordered" evidence="1">
    <location>
        <begin position="486"/>
        <end position="525"/>
    </location>
</feature>
<evidence type="ECO:0000313" key="3">
    <source>
        <dbReference type="Proteomes" id="UP000826656"/>
    </source>
</evidence>
<organism evidence="2 3">
    <name type="scientific">Solanum tuberosum</name>
    <name type="common">Potato</name>
    <dbReference type="NCBI Taxonomy" id="4113"/>
    <lineage>
        <taxon>Eukaryota</taxon>
        <taxon>Viridiplantae</taxon>
        <taxon>Streptophyta</taxon>
        <taxon>Embryophyta</taxon>
        <taxon>Tracheophyta</taxon>
        <taxon>Spermatophyta</taxon>
        <taxon>Magnoliopsida</taxon>
        <taxon>eudicotyledons</taxon>
        <taxon>Gunneridae</taxon>
        <taxon>Pentapetalae</taxon>
        <taxon>asterids</taxon>
        <taxon>lamiids</taxon>
        <taxon>Solanales</taxon>
        <taxon>Solanaceae</taxon>
        <taxon>Solanoideae</taxon>
        <taxon>Solaneae</taxon>
        <taxon>Solanum</taxon>
    </lineage>
</organism>
<feature type="region of interest" description="Disordered" evidence="1">
    <location>
        <begin position="182"/>
        <end position="279"/>
    </location>
</feature>
<feature type="compositionally biased region" description="Low complexity" evidence="1">
    <location>
        <begin position="448"/>
        <end position="471"/>
    </location>
</feature>
<comment type="caution">
    <text evidence="2">The sequence shown here is derived from an EMBL/GenBank/DDBJ whole genome shotgun (WGS) entry which is preliminary data.</text>
</comment>
<gene>
    <name evidence="2" type="ORF">KY290_006507</name>
</gene>
<evidence type="ECO:0000313" key="2">
    <source>
        <dbReference type="EMBL" id="KAH0780080.1"/>
    </source>
</evidence>
<proteinExistence type="predicted"/>